<dbReference type="InParanoid" id="A0A369K0C6"/>
<accession>A0A369K0C6</accession>
<protein>
    <recommendedName>
        <fullName evidence="3">F-box domain-containing protein</fullName>
    </recommendedName>
</protein>
<proteinExistence type="predicted"/>
<keyword evidence="2" id="KW-1185">Reference proteome</keyword>
<dbReference type="OrthoDB" id="2745898at2759"/>
<dbReference type="AlphaFoldDB" id="A0A369K0C6"/>
<comment type="caution">
    <text evidence="1">The sequence shown here is derived from an EMBL/GenBank/DDBJ whole genome shotgun (WGS) entry which is preliminary data.</text>
</comment>
<evidence type="ECO:0000313" key="1">
    <source>
        <dbReference type="EMBL" id="RDB27042.1"/>
    </source>
</evidence>
<reference evidence="1" key="1">
    <citation type="submission" date="2018-04" db="EMBL/GenBank/DDBJ databases">
        <title>Whole genome sequencing of Hypsizygus marmoreus.</title>
        <authorList>
            <person name="Choi I.-G."/>
            <person name="Min B."/>
            <person name="Kim J.-G."/>
            <person name="Kim S."/>
            <person name="Oh Y.-L."/>
            <person name="Kong W.-S."/>
            <person name="Park H."/>
            <person name="Jeong J."/>
            <person name="Song E.-S."/>
        </authorList>
    </citation>
    <scope>NUCLEOTIDE SEQUENCE [LARGE SCALE GENOMIC DNA]</scope>
    <source>
        <strain evidence="1">51987-8</strain>
    </source>
</reference>
<evidence type="ECO:0008006" key="3">
    <source>
        <dbReference type="Google" id="ProtNLM"/>
    </source>
</evidence>
<dbReference type="EMBL" id="LUEZ02000021">
    <property type="protein sequence ID" value="RDB27042.1"/>
    <property type="molecule type" value="Genomic_DNA"/>
</dbReference>
<gene>
    <name evidence="1" type="ORF">Hypma_005151</name>
</gene>
<sequence>MMSFPSQLPPEIMDTIIDELKDDSTTLKHCSLVSQQFRPRSQTHLYTRITIEFDEQDHLQHRPVQRFLKVLTPHLARHIRHLTLLDYAEHDWNDIDEISGQRGDHVLPRLFKRLGMLQSFNLIIEPSGGDSGTCWFSESLTSAVIAMIQATQVAELTITNLVDFPMIFLALDCPHLKKLRFHPVYHSGYPIEEEALIIPPGKAIQIKGHLDTLELDELSITHLDILYRATKLPQSRLTLSHLRELSILGCETRTLTLASRIISDATKLLERLTWDYDEYYEAPGTRYNLASTQLQVPQLTSP</sequence>
<name>A0A369K0C6_HYPMA</name>
<dbReference type="Proteomes" id="UP000076154">
    <property type="component" value="Unassembled WGS sequence"/>
</dbReference>
<organism evidence="1 2">
    <name type="scientific">Hypsizygus marmoreus</name>
    <name type="common">White beech mushroom</name>
    <name type="synonym">Agaricus marmoreus</name>
    <dbReference type="NCBI Taxonomy" id="39966"/>
    <lineage>
        <taxon>Eukaryota</taxon>
        <taxon>Fungi</taxon>
        <taxon>Dikarya</taxon>
        <taxon>Basidiomycota</taxon>
        <taxon>Agaricomycotina</taxon>
        <taxon>Agaricomycetes</taxon>
        <taxon>Agaricomycetidae</taxon>
        <taxon>Agaricales</taxon>
        <taxon>Tricholomatineae</taxon>
        <taxon>Lyophyllaceae</taxon>
        <taxon>Hypsizygus</taxon>
    </lineage>
</organism>
<evidence type="ECO:0000313" key="2">
    <source>
        <dbReference type="Proteomes" id="UP000076154"/>
    </source>
</evidence>